<sequence>MTSVKKTDLEKNKGLKINNNMKQAGANRAGNVPKTKDRQAAAKTGLLGKLLGKAVPPEKSGD</sequence>
<reference evidence="2 3" key="1">
    <citation type="submission" date="2021-03" db="EMBL/GenBank/DDBJ databases">
        <authorList>
            <person name="Peeters C."/>
        </authorList>
    </citation>
    <scope>NUCLEOTIDE SEQUENCE [LARGE SCALE GENOMIC DNA]</scope>
    <source>
        <strain evidence="2 3">LMG 26411</strain>
    </source>
</reference>
<evidence type="ECO:0000313" key="3">
    <source>
        <dbReference type="Proteomes" id="UP000672657"/>
    </source>
</evidence>
<feature type="compositionally biased region" description="Low complexity" evidence="1">
    <location>
        <begin position="41"/>
        <end position="54"/>
    </location>
</feature>
<dbReference type="RefSeq" id="WP_011301623.1">
    <property type="nucleotide sequence ID" value="NZ_CAJPVI010000083.1"/>
</dbReference>
<feature type="region of interest" description="Disordered" evidence="1">
    <location>
        <begin position="1"/>
        <end position="62"/>
    </location>
</feature>
<gene>
    <name evidence="2" type="ORF">LMG26411_07556</name>
</gene>
<dbReference type="Proteomes" id="UP000672657">
    <property type="component" value="Unassembled WGS sequence"/>
</dbReference>
<evidence type="ECO:0008006" key="4">
    <source>
        <dbReference type="Google" id="ProtNLM"/>
    </source>
</evidence>
<evidence type="ECO:0000256" key="1">
    <source>
        <dbReference type="SAM" id="MobiDB-lite"/>
    </source>
</evidence>
<evidence type="ECO:0000313" key="2">
    <source>
        <dbReference type="EMBL" id="CAG2160529.1"/>
    </source>
</evidence>
<name>A0ABN7QE27_9BURK</name>
<feature type="compositionally biased region" description="Basic and acidic residues" evidence="1">
    <location>
        <begin position="1"/>
        <end position="13"/>
    </location>
</feature>
<organism evidence="2 3">
    <name type="scientific">Cupriavidus numazuensis</name>
    <dbReference type="NCBI Taxonomy" id="221992"/>
    <lineage>
        <taxon>Bacteria</taxon>
        <taxon>Pseudomonadati</taxon>
        <taxon>Pseudomonadota</taxon>
        <taxon>Betaproteobacteria</taxon>
        <taxon>Burkholderiales</taxon>
        <taxon>Burkholderiaceae</taxon>
        <taxon>Cupriavidus</taxon>
    </lineage>
</organism>
<protein>
    <recommendedName>
        <fullName evidence="4">CsbD family protein</fullName>
    </recommendedName>
</protein>
<comment type="caution">
    <text evidence="2">The sequence shown here is derived from an EMBL/GenBank/DDBJ whole genome shotgun (WGS) entry which is preliminary data.</text>
</comment>
<accession>A0ABN7QE27</accession>
<keyword evidence="3" id="KW-1185">Reference proteome</keyword>
<dbReference type="EMBL" id="CAJPVI010000083">
    <property type="protein sequence ID" value="CAG2160529.1"/>
    <property type="molecule type" value="Genomic_DNA"/>
</dbReference>
<proteinExistence type="predicted"/>